<dbReference type="AlphaFoldDB" id="A0A7S2HGM9"/>
<dbReference type="InterPro" id="IPR024079">
    <property type="entry name" value="MetalloPept_cat_dom_sf"/>
</dbReference>
<reference evidence="1" key="1">
    <citation type="submission" date="2021-01" db="EMBL/GenBank/DDBJ databases">
        <authorList>
            <person name="Corre E."/>
            <person name="Pelletier E."/>
            <person name="Niang G."/>
            <person name="Scheremetjew M."/>
            <person name="Finn R."/>
            <person name="Kale V."/>
            <person name="Holt S."/>
            <person name="Cochrane G."/>
            <person name="Meng A."/>
            <person name="Brown T."/>
            <person name="Cohen L."/>
        </authorList>
    </citation>
    <scope>NUCLEOTIDE SEQUENCE</scope>
    <source>
        <strain evidence="1">CCMP826</strain>
    </source>
</reference>
<accession>A0A7S2HGM9</accession>
<organism evidence="1">
    <name type="scientific">Helicotheca tamesis</name>
    <dbReference type="NCBI Taxonomy" id="374047"/>
    <lineage>
        <taxon>Eukaryota</taxon>
        <taxon>Sar</taxon>
        <taxon>Stramenopiles</taxon>
        <taxon>Ochrophyta</taxon>
        <taxon>Bacillariophyta</taxon>
        <taxon>Mediophyceae</taxon>
        <taxon>Lithodesmiophycidae</taxon>
        <taxon>Lithodesmiales</taxon>
        <taxon>Lithodesmiaceae</taxon>
        <taxon>Helicotheca</taxon>
    </lineage>
</organism>
<dbReference type="Gene3D" id="3.40.390.10">
    <property type="entry name" value="Collagenase (Catalytic Domain)"/>
    <property type="match status" value="1"/>
</dbReference>
<sequence>MTRTSVITRLIIGKTTKKGLELELWYACDDTWQEEYDAAVLDWEEGTPDTLTLTTVKVDVDNECTPHDGVMKVCNGNYGETGWLGINELLLIGDGQITSSVAKMNEHYLLNADIYERQYTMCHEIGHGFGLPHTDENFYNKDLGNCMDYTDTPKNNLHPDTGNYNVLASLYGVVGTRRYLKESSSSHFSRPVKEISPRVKHFYEAAMKEFIEGSKELEHEKQQMGRWRLLGRHAGGARYGRKLTQNYTLEVNVLLATKGLHHAPESR</sequence>
<proteinExistence type="predicted"/>
<evidence type="ECO:0000313" key="1">
    <source>
        <dbReference type="EMBL" id="CAD9489288.1"/>
    </source>
</evidence>
<gene>
    <name evidence="1" type="ORF">HTAM1171_LOCUS5279</name>
</gene>
<dbReference type="SUPFAM" id="SSF55486">
    <property type="entry name" value="Metalloproteases ('zincins'), catalytic domain"/>
    <property type="match status" value="1"/>
</dbReference>
<dbReference type="EMBL" id="HBGV01008540">
    <property type="protein sequence ID" value="CAD9489288.1"/>
    <property type="molecule type" value="Transcribed_RNA"/>
</dbReference>
<dbReference type="GO" id="GO:0008237">
    <property type="term" value="F:metallopeptidase activity"/>
    <property type="evidence" value="ECO:0007669"/>
    <property type="project" value="InterPro"/>
</dbReference>
<protein>
    <submittedName>
        <fullName evidence="1">Uncharacterized protein</fullName>
    </submittedName>
</protein>
<name>A0A7S2HGM9_9STRA</name>